<dbReference type="SUPFAM" id="SSF58104">
    <property type="entry name" value="Methyl-accepting chemotaxis protein (MCP) signaling domain"/>
    <property type="match status" value="1"/>
</dbReference>
<keyword evidence="5" id="KW-0812">Transmembrane</keyword>
<dbReference type="InterPro" id="IPR003660">
    <property type="entry name" value="HAMP_dom"/>
</dbReference>
<dbReference type="GO" id="GO:0016020">
    <property type="term" value="C:membrane"/>
    <property type="evidence" value="ECO:0007669"/>
    <property type="project" value="InterPro"/>
</dbReference>
<dbReference type="SMART" id="SM00283">
    <property type="entry name" value="MA"/>
    <property type="match status" value="1"/>
</dbReference>
<dbReference type="OrthoDB" id="5392220at2"/>
<dbReference type="STRING" id="768710.DesyoDRAFT_3888"/>
<accession>H5XX02</accession>
<evidence type="ECO:0000313" key="9">
    <source>
        <dbReference type="Proteomes" id="UP000005104"/>
    </source>
</evidence>
<keyword evidence="1 3" id="KW-0807">Transducer</keyword>
<feature type="transmembrane region" description="Helical" evidence="5">
    <location>
        <begin position="184"/>
        <end position="204"/>
    </location>
</feature>
<dbReference type="SMART" id="SM00304">
    <property type="entry name" value="HAMP"/>
    <property type="match status" value="1"/>
</dbReference>
<feature type="domain" description="Methyl-accepting transducer" evidence="6">
    <location>
        <begin position="276"/>
        <end position="512"/>
    </location>
</feature>
<dbReference type="HOGENOM" id="CLU_000445_107_27_9"/>
<dbReference type="PANTHER" id="PTHR32089">
    <property type="entry name" value="METHYL-ACCEPTING CHEMOTAXIS PROTEIN MCPB"/>
    <property type="match status" value="1"/>
</dbReference>
<sequence>MKMTLAKKMVAYFLLVIFVASAGFGYTIYKCTNAEVAVIDLKGKIPRMQTNNDIAYNAAAEASNLRAYLLYGKEQYLDEFKRLAELNIKLEDVLINEAMNAQSRKLAEETKALDQKYAELANNKFIPLLKAGNRDEAMKVAIEELAPLGSQLLAKVDEAKIHRMNTVQKAMEDTYNATLLAKRVSVISGILMAVLGILIGLFAARRISAPVRELQGLMAQASEGNLMVRAIVKTKDEIGELCESFNAMIAGQLEIVRSVRNSSIDLAAASQEMAASSSEVSGATTIIAAKTQTVAESMDVASNSSMETSQVLVELSALIQIAKDKAASASVQSESSINAAKEGKATVNIAMQSMNTIYDKTREAEKVIQLLNEYSQKIGMINETITGIASQTNLLALNAAIEAARAGESGRGFAVVAEEVRKLAEQSNVEASNISQLISKITENTTSAVIAMEQSLAEVEIGVQEVGKAGKSLENILSAVTETVSDINGIAKVTNDEVASSDKIVQLIEGVAEVIENTSRDAQEVSTAIEETTANVEMVAASTEQTSAMSQGLHNLITKFKVEE</sequence>
<dbReference type="eggNOG" id="COG0840">
    <property type="taxonomic scope" value="Bacteria"/>
</dbReference>
<keyword evidence="9" id="KW-1185">Reference proteome</keyword>
<dbReference type="Proteomes" id="UP000005104">
    <property type="component" value="Chromosome"/>
</dbReference>
<feature type="domain" description="HAMP" evidence="7">
    <location>
        <begin position="205"/>
        <end position="257"/>
    </location>
</feature>
<dbReference type="Gene3D" id="1.10.287.950">
    <property type="entry name" value="Methyl-accepting chemotaxis protein"/>
    <property type="match status" value="1"/>
</dbReference>
<evidence type="ECO:0000256" key="2">
    <source>
        <dbReference type="ARBA" id="ARBA00029447"/>
    </source>
</evidence>
<evidence type="ECO:0000259" key="6">
    <source>
        <dbReference type="PROSITE" id="PS50111"/>
    </source>
</evidence>
<dbReference type="PANTHER" id="PTHR32089:SF112">
    <property type="entry name" value="LYSOZYME-LIKE PROTEIN-RELATED"/>
    <property type="match status" value="1"/>
</dbReference>
<keyword evidence="5" id="KW-1133">Transmembrane helix</keyword>
<reference evidence="8 9" key="1">
    <citation type="submission" date="2011-11" db="EMBL/GenBank/DDBJ databases">
        <title>The Noncontiguous Finished genome of Desulfosporosinus youngiae DSM 17734.</title>
        <authorList>
            <consortium name="US DOE Joint Genome Institute (JGI-PGF)"/>
            <person name="Lucas S."/>
            <person name="Han J."/>
            <person name="Lapidus A."/>
            <person name="Cheng J.-F."/>
            <person name="Goodwin L."/>
            <person name="Pitluck S."/>
            <person name="Peters L."/>
            <person name="Ovchinnikova G."/>
            <person name="Lu M."/>
            <person name="Land M.L."/>
            <person name="Hauser L."/>
            <person name="Pester M."/>
            <person name="Spring S."/>
            <person name="Ollivier B."/>
            <person name="Rattei T."/>
            <person name="Klenk H.-P."/>
            <person name="Wagner M."/>
            <person name="Loy A."/>
            <person name="Woyke T.J."/>
        </authorList>
    </citation>
    <scope>NUCLEOTIDE SEQUENCE [LARGE SCALE GENOMIC DNA]</scope>
    <source>
        <strain evidence="8 9">DSM 17734</strain>
    </source>
</reference>
<keyword evidence="5" id="KW-0472">Membrane</keyword>
<dbReference type="eggNOG" id="COG5278">
    <property type="taxonomic scope" value="Bacteria"/>
</dbReference>
<keyword evidence="4" id="KW-0175">Coiled coil</keyword>
<dbReference type="EMBL" id="CM001441">
    <property type="protein sequence ID" value="EHQ90870.1"/>
    <property type="molecule type" value="Genomic_DNA"/>
</dbReference>
<evidence type="ECO:0000256" key="3">
    <source>
        <dbReference type="PROSITE-ProRule" id="PRU00284"/>
    </source>
</evidence>
<dbReference type="GO" id="GO:0007165">
    <property type="term" value="P:signal transduction"/>
    <property type="evidence" value="ECO:0007669"/>
    <property type="project" value="UniProtKB-KW"/>
</dbReference>
<name>H5XX02_9FIRM</name>
<dbReference type="Pfam" id="PF00672">
    <property type="entry name" value="HAMP"/>
    <property type="match status" value="1"/>
</dbReference>
<evidence type="ECO:0000256" key="4">
    <source>
        <dbReference type="SAM" id="Coils"/>
    </source>
</evidence>
<dbReference type="Pfam" id="PF00015">
    <property type="entry name" value="MCPsignal"/>
    <property type="match status" value="1"/>
</dbReference>
<evidence type="ECO:0000256" key="5">
    <source>
        <dbReference type="SAM" id="Phobius"/>
    </source>
</evidence>
<evidence type="ECO:0000259" key="7">
    <source>
        <dbReference type="PROSITE" id="PS50885"/>
    </source>
</evidence>
<dbReference type="PROSITE" id="PS50111">
    <property type="entry name" value="CHEMOTAXIS_TRANSDUC_2"/>
    <property type="match status" value="1"/>
</dbReference>
<comment type="similarity">
    <text evidence="2">Belongs to the methyl-accepting chemotaxis (MCP) protein family.</text>
</comment>
<proteinExistence type="inferred from homology"/>
<protein>
    <submittedName>
        <fullName evidence="8">Methyl-accepting chemotaxis protein</fullName>
    </submittedName>
</protein>
<dbReference type="PROSITE" id="PS50885">
    <property type="entry name" value="HAMP"/>
    <property type="match status" value="1"/>
</dbReference>
<evidence type="ECO:0000313" key="8">
    <source>
        <dbReference type="EMBL" id="EHQ90870.1"/>
    </source>
</evidence>
<gene>
    <name evidence="8" type="ORF">DesyoDRAFT_3888</name>
</gene>
<evidence type="ECO:0000256" key="1">
    <source>
        <dbReference type="ARBA" id="ARBA00023224"/>
    </source>
</evidence>
<dbReference type="Gene3D" id="6.10.340.10">
    <property type="match status" value="1"/>
</dbReference>
<dbReference type="CDD" id="cd06225">
    <property type="entry name" value="HAMP"/>
    <property type="match status" value="1"/>
</dbReference>
<dbReference type="AlphaFoldDB" id="H5XX02"/>
<dbReference type="InterPro" id="IPR004089">
    <property type="entry name" value="MCPsignal_dom"/>
</dbReference>
<organism evidence="8 9">
    <name type="scientific">Desulfosporosinus youngiae DSM 17734</name>
    <dbReference type="NCBI Taxonomy" id="768710"/>
    <lineage>
        <taxon>Bacteria</taxon>
        <taxon>Bacillati</taxon>
        <taxon>Bacillota</taxon>
        <taxon>Clostridia</taxon>
        <taxon>Eubacteriales</taxon>
        <taxon>Desulfitobacteriaceae</taxon>
        <taxon>Desulfosporosinus</taxon>
    </lineage>
</organism>
<feature type="coiled-coil region" evidence="4">
    <location>
        <begin position="96"/>
        <end position="123"/>
    </location>
</feature>